<dbReference type="STRING" id="87229.A0A4Z1L0W5"/>
<protein>
    <recommendedName>
        <fullName evidence="5">Ubiquitin 3 binding protein But2 C-terminal domain-containing protein</fullName>
    </recommendedName>
</protein>
<accession>A0A4Z1L0W5</accession>
<evidence type="ECO:0000313" key="3">
    <source>
        <dbReference type="EMBL" id="TGO90371.1"/>
    </source>
</evidence>
<dbReference type="AlphaFoldDB" id="A0A4Z1L0W5"/>
<keyword evidence="2" id="KW-0732">Signal</keyword>
<evidence type="ECO:0008006" key="5">
    <source>
        <dbReference type="Google" id="ProtNLM"/>
    </source>
</evidence>
<organism evidence="3 4">
    <name type="scientific">Botrytis porri</name>
    <dbReference type="NCBI Taxonomy" id="87229"/>
    <lineage>
        <taxon>Eukaryota</taxon>
        <taxon>Fungi</taxon>
        <taxon>Dikarya</taxon>
        <taxon>Ascomycota</taxon>
        <taxon>Pezizomycotina</taxon>
        <taxon>Leotiomycetes</taxon>
        <taxon>Helotiales</taxon>
        <taxon>Sclerotiniaceae</taxon>
        <taxon>Botrytis</taxon>
    </lineage>
</organism>
<evidence type="ECO:0000256" key="1">
    <source>
        <dbReference type="SAM" id="MobiDB-lite"/>
    </source>
</evidence>
<name>A0A4Z1L0W5_9HELO</name>
<comment type="caution">
    <text evidence="3">The sequence shown here is derived from an EMBL/GenBank/DDBJ whole genome shotgun (WGS) entry which is preliminary data.</text>
</comment>
<keyword evidence="4" id="KW-1185">Reference proteome</keyword>
<evidence type="ECO:0000313" key="4">
    <source>
        <dbReference type="Proteomes" id="UP000297280"/>
    </source>
</evidence>
<proteinExistence type="predicted"/>
<reference evidence="3 4" key="1">
    <citation type="submission" date="2017-12" db="EMBL/GenBank/DDBJ databases">
        <title>Comparative genomics of Botrytis spp.</title>
        <authorList>
            <person name="Valero-Jimenez C.A."/>
            <person name="Tapia P."/>
            <person name="Veloso J."/>
            <person name="Silva-Moreno E."/>
            <person name="Staats M."/>
            <person name="Valdes J.H."/>
            <person name="Van Kan J.A.L."/>
        </authorList>
    </citation>
    <scope>NUCLEOTIDE SEQUENCE [LARGE SCALE GENOMIC DNA]</scope>
    <source>
        <strain evidence="3 4">MUCL3349</strain>
    </source>
</reference>
<feature type="compositionally biased region" description="Polar residues" evidence="1">
    <location>
        <begin position="272"/>
        <end position="282"/>
    </location>
</feature>
<feature type="compositionally biased region" description="Low complexity" evidence="1">
    <location>
        <begin position="235"/>
        <end position="271"/>
    </location>
</feature>
<feature type="compositionally biased region" description="Low complexity" evidence="1">
    <location>
        <begin position="218"/>
        <end position="228"/>
    </location>
</feature>
<feature type="region of interest" description="Disordered" evidence="1">
    <location>
        <begin position="218"/>
        <end position="295"/>
    </location>
</feature>
<dbReference type="Proteomes" id="UP000297280">
    <property type="component" value="Unassembled WGS sequence"/>
</dbReference>
<sequence length="295" mass="30018">MKRTTALVFLAGLAHTLGAPSTCILSPLVTIKAGDKLITGVENTISGPCELTLLFSDDDFLPVTFTFEPIACSAFQEAEISIPLEVPNGPATFLWQCAGQQATGCIKASLEGGSADFHALNVQQKGKVACLMPTATSTSLSTITQQSKTIISSVITTEFATEVDTTSSFSFSGSLSLQSSGITPLGSGHISKPGSTTWPGASATASVISTLSTSSVTARSSSTATVDTESPDGVTSSSSTSLSTSVPTSNIDSSISNTSSPSSVNSGTSSIASITIVTEQTPPRTPACTMEHQGS</sequence>
<feature type="chain" id="PRO_5021407990" description="Ubiquitin 3 binding protein But2 C-terminal domain-containing protein" evidence="2">
    <location>
        <begin position="19"/>
        <end position="295"/>
    </location>
</feature>
<feature type="signal peptide" evidence="2">
    <location>
        <begin position="1"/>
        <end position="18"/>
    </location>
</feature>
<dbReference type="EMBL" id="PQXO01000067">
    <property type="protein sequence ID" value="TGO90371.1"/>
    <property type="molecule type" value="Genomic_DNA"/>
</dbReference>
<gene>
    <name evidence="3" type="ORF">BPOR_0067g00130</name>
</gene>
<evidence type="ECO:0000256" key="2">
    <source>
        <dbReference type="SAM" id="SignalP"/>
    </source>
</evidence>
<dbReference type="OrthoDB" id="5104857at2759"/>